<name>A0ABN1GWF4_9CAUL</name>
<proteinExistence type="predicted"/>
<protein>
    <submittedName>
        <fullName evidence="1">Uncharacterized protein</fullName>
    </submittedName>
</protein>
<reference evidence="1 2" key="1">
    <citation type="journal article" date="2019" name="Int. J. Syst. Evol. Microbiol.">
        <title>The Global Catalogue of Microorganisms (GCM) 10K type strain sequencing project: providing services to taxonomists for standard genome sequencing and annotation.</title>
        <authorList>
            <consortium name="The Broad Institute Genomics Platform"/>
            <consortium name="The Broad Institute Genome Sequencing Center for Infectious Disease"/>
            <person name="Wu L."/>
            <person name="Ma J."/>
        </authorList>
    </citation>
    <scope>NUCLEOTIDE SEQUENCE [LARGE SCALE GENOMIC DNA]</scope>
    <source>
        <strain evidence="1 2">JCM 12928</strain>
    </source>
</reference>
<organism evidence="1 2">
    <name type="scientific">Brevundimonas kwangchunensis</name>
    <dbReference type="NCBI Taxonomy" id="322163"/>
    <lineage>
        <taxon>Bacteria</taxon>
        <taxon>Pseudomonadati</taxon>
        <taxon>Pseudomonadota</taxon>
        <taxon>Alphaproteobacteria</taxon>
        <taxon>Caulobacterales</taxon>
        <taxon>Caulobacteraceae</taxon>
        <taxon>Brevundimonas</taxon>
    </lineage>
</organism>
<dbReference type="Proteomes" id="UP001501352">
    <property type="component" value="Unassembled WGS sequence"/>
</dbReference>
<accession>A0ABN1GWF4</accession>
<evidence type="ECO:0000313" key="2">
    <source>
        <dbReference type="Proteomes" id="UP001501352"/>
    </source>
</evidence>
<dbReference type="RefSeq" id="WP_343792704.1">
    <property type="nucleotide sequence ID" value="NZ_BAAAGA010000004.1"/>
</dbReference>
<sequence length="189" mass="21455">MPTGDTRRTLAQLIRDYQARYGEGRTRADLWWSSAQSPEEALARAFYDWEEPDGQPLRRLNSHQFRLGYAQVGRALQAAQQQLPRLMDVTDFDTLMSVFSAIWQVEEVFLDAALLTYDVAERFGRYRGLYPEQVYLHAGAARGARALGVNGDRVPRDRFGPVLGALEAAEIENFLCICKSDLSPDLLKR</sequence>
<evidence type="ECO:0000313" key="1">
    <source>
        <dbReference type="EMBL" id="GAA0621770.1"/>
    </source>
</evidence>
<keyword evidence="2" id="KW-1185">Reference proteome</keyword>
<gene>
    <name evidence="1" type="ORF">GCM10009422_16990</name>
</gene>
<comment type="caution">
    <text evidence="1">The sequence shown here is derived from an EMBL/GenBank/DDBJ whole genome shotgun (WGS) entry which is preliminary data.</text>
</comment>
<dbReference type="EMBL" id="BAAAGA010000004">
    <property type="protein sequence ID" value="GAA0621770.1"/>
    <property type="molecule type" value="Genomic_DNA"/>
</dbReference>